<dbReference type="EMBL" id="FNNH01000007">
    <property type="protein sequence ID" value="SDW32210.1"/>
    <property type="molecule type" value="Genomic_DNA"/>
</dbReference>
<dbReference type="Proteomes" id="UP000183454">
    <property type="component" value="Unassembled WGS sequence"/>
</dbReference>
<evidence type="ECO:0000259" key="1">
    <source>
        <dbReference type="Pfam" id="PF13612"/>
    </source>
</evidence>
<proteinExistence type="predicted"/>
<feature type="domain" description="Transposase DDE" evidence="1">
    <location>
        <begin position="104"/>
        <end position="256"/>
    </location>
</feature>
<dbReference type="Pfam" id="PF13612">
    <property type="entry name" value="DDE_Tnp_1_3"/>
    <property type="match status" value="1"/>
</dbReference>
<accession>A0A1H2SKU8</accession>
<dbReference type="AlphaFoldDB" id="A0A1H2SKU8"/>
<protein>
    <submittedName>
        <fullName evidence="2">Transposase DDE domain-containing protein</fullName>
    </submittedName>
</protein>
<name>A0A1H2SKU8_9PROT</name>
<gene>
    <name evidence="2" type="ORF">SAMN05421882_1007108</name>
</gene>
<sequence>MGTTAIFCESDEFCKEFEPRWEQHLLESSLKRRRRQGALCLSEIMTIMVGFHLSGYRTFKYYYLNYVLRYQRGYFPGLVSYNRFVELLQGSLLPLCCLLTSRFGQCSGISFIDSTKISVCHNRRIGSHKVMTEFAARGKTSVDWFYGFKLHLVINDQGELLGVKITAGNVDDRDPVPELTRSLFGKLFGDRGYLSRSLFEQLWEQGVQLITKVRKNMKNKLLPLFDKLLLRKRSITETVNDPLKNISQIEHSRHRSPVNLIGDLTAFQFLAMKQLSDVIARCPAHGIKIYTPSPPTQKSRIIYFSPVGADALLRNKRS</sequence>
<dbReference type="InterPro" id="IPR025668">
    <property type="entry name" value="Tnp_DDE_dom"/>
</dbReference>
<dbReference type="NCBIfam" id="NF033520">
    <property type="entry name" value="transpos_IS982"/>
    <property type="match status" value="1"/>
</dbReference>
<reference evidence="2 3" key="1">
    <citation type="submission" date="2016-10" db="EMBL/GenBank/DDBJ databases">
        <authorList>
            <person name="de Groot N.N."/>
        </authorList>
    </citation>
    <scope>NUCLEOTIDE SEQUENCE [LARGE SCALE GENOMIC DNA]</scope>
    <source>
        <strain evidence="2 3">Nm110</strain>
    </source>
</reference>
<evidence type="ECO:0000313" key="2">
    <source>
        <dbReference type="EMBL" id="SDW32210.1"/>
    </source>
</evidence>
<organism evidence="2 3">
    <name type="scientific">Nitrosomonas communis</name>
    <dbReference type="NCBI Taxonomy" id="44574"/>
    <lineage>
        <taxon>Bacteria</taxon>
        <taxon>Pseudomonadati</taxon>
        <taxon>Pseudomonadota</taxon>
        <taxon>Betaproteobacteria</taxon>
        <taxon>Nitrosomonadales</taxon>
        <taxon>Nitrosomonadaceae</taxon>
        <taxon>Nitrosomonas</taxon>
    </lineage>
</organism>
<evidence type="ECO:0000313" key="3">
    <source>
        <dbReference type="Proteomes" id="UP000183454"/>
    </source>
</evidence>